<reference evidence="1" key="1">
    <citation type="submission" date="2015-04" db="UniProtKB">
        <authorList>
            <consortium name="EnsemblPlants"/>
        </authorList>
    </citation>
    <scope>IDENTIFICATION</scope>
</reference>
<dbReference type="Proteomes" id="UP000008021">
    <property type="component" value="Chromosome 10"/>
</dbReference>
<organism evidence="1">
    <name type="scientific">Oryza meridionalis</name>
    <dbReference type="NCBI Taxonomy" id="40149"/>
    <lineage>
        <taxon>Eukaryota</taxon>
        <taxon>Viridiplantae</taxon>
        <taxon>Streptophyta</taxon>
        <taxon>Embryophyta</taxon>
        <taxon>Tracheophyta</taxon>
        <taxon>Spermatophyta</taxon>
        <taxon>Magnoliopsida</taxon>
        <taxon>Liliopsida</taxon>
        <taxon>Poales</taxon>
        <taxon>Poaceae</taxon>
        <taxon>BOP clade</taxon>
        <taxon>Oryzoideae</taxon>
        <taxon>Oryzeae</taxon>
        <taxon>Oryzinae</taxon>
        <taxon>Oryza</taxon>
    </lineage>
</organism>
<dbReference type="AlphaFoldDB" id="A0A0E0EZT9"/>
<evidence type="ECO:0000313" key="1">
    <source>
        <dbReference type="EnsemblPlants" id="OMERI10G12110.3"/>
    </source>
</evidence>
<accession>A0A0E0EZT9</accession>
<evidence type="ECO:0000313" key="2">
    <source>
        <dbReference type="Proteomes" id="UP000008021"/>
    </source>
</evidence>
<proteinExistence type="predicted"/>
<dbReference type="Gramene" id="OMERI10G12110.3">
    <property type="protein sequence ID" value="OMERI10G12110.3"/>
    <property type="gene ID" value="OMERI10G12110"/>
</dbReference>
<dbReference type="EnsemblPlants" id="OMERI10G12110.3">
    <property type="protein sequence ID" value="OMERI10G12110.3"/>
    <property type="gene ID" value="OMERI10G12110"/>
</dbReference>
<sequence length="67" mass="7843">MECILFLQRSSRRRSCHRWGQKAANVVVCFTFAGQWYGATLWFSGQLTNAFRYERAFIFDCSAPFAH</sequence>
<protein>
    <submittedName>
        <fullName evidence="1">Uncharacterized protein</fullName>
    </submittedName>
</protein>
<name>A0A0E0EZT9_9ORYZ</name>
<reference evidence="1" key="2">
    <citation type="submission" date="2018-05" db="EMBL/GenBank/DDBJ databases">
        <title>OmerRS3 (Oryza meridionalis Reference Sequence Version 3).</title>
        <authorList>
            <person name="Zhang J."/>
            <person name="Kudrna D."/>
            <person name="Lee S."/>
            <person name="Talag J."/>
            <person name="Welchert J."/>
            <person name="Wing R.A."/>
        </authorList>
    </citation>
    <scope>NUCLEOTIDE SEQUENCE [LARGE SCALE GENOMIC DNA]</scope>
    <source>
        <strain evidence="1">cv. OR44</strain>
    </source>
</reference>
<keyword evidence="2" id="KW-1185">Reference proteome</keyword>
<dbReference type="HOGENOM" id="CLU_2816727_0_0_1"/>